<dbReference type="CDD" id="cd04690">
    <property type="entry name" value="NUDIX_Hydrolase"/>
    <property type="match status" value="1"/>
</dbReference>
<accession>A0A1F7GZ64</accession>
<dbReference type="Proteomes" id="UP000177159">
    <property type="component" value="Unassembled WGS sequence"/>
</dbReference>
<dbReference type="PANTHER" id="PTHR43046:SF14">
    <property type="entry name" value="MUTT_NUDIX FAMILY PROTEIN"/>
    <property type="match status" value="1"/>
</dbReference>
<sequence>MSVKVIQKVSLAVLKDGKMLMARSAKHQAVFFTPGGKIENGETERQALEREILEECGVGVIEKSIKFLKTFEAPAFGKKNTFVRIQLYSGELDGQPQASSEIAELKYFDSSIEPSYLTITGKLIFKWLKENNYII</sequence>
<evidence type="ECO:0000259" key="3">
    <source>
        <dbReference type="PROSITE" id="PS51462"/>
    </source>
</evidence>
<dbReference type="InterPro" id="IPR015797">
    <property type="entry name" value="NUDIX_hydrolase-like_dom_sf"/>
</dbReference>
<evidence type="ECO:0000313" key="4">
    <source>
        <dbReference type="EMBL" id="OGK24390.1"/>
    </source>
</evidence>
<dbReference type="PROSITE" id="PS51462">
    <property type="entry name" value="NUDIX"/>
    <property type="match status" value="1"/>
</dbReference>
<dbReference type="Gene3D" id="3.90.79.10">
    <property type="entry name" value="Nucleoside Triphosphate Pyrophosphohydrolase"/>
    <property type="match status" value="1"/>
</dbReference>
<proteinExistence type="predicted"/>
<dbReference type="SUPFAM" id="SSF55811">
    <property type="entry name" value="Nudix"/>
    <property type="match status" value="1"/>
</dbReference>
<reference evidence="4 5" key="1">
    <citation type="journal article" date="2016" name="Nat. Commun.">
        <title>Thousands of microbial genomes shed light on interconnected biogeochemical processes in an aquifer system.</title>
        <authorList>
            <person name="Anantharaman K."/>
            <person name="Brown C.T."/>
            <person name="Hug L.A."/>
            <person name="Sharon I."/>
            <person name="Castelle C.J."/>
            <person name="Probst A.J."/>
            <person name="Thomas B.C."/>
            <person name="Singh A."/>
            <person name="Wilkins M.J."/>
            <person name="Karaoz U."/>
            <person name="Brodie E.L."/>
            <person name="Williams K.H."/>
            <person name="Hubbard S.S."/>
            <person name="Banfield J.F."/>
        </authorList>
    </citation>
    <scope>NUCLEOTIDE SEQUENCE [LARGE SCALE GENOMIC DNA]</scope>
</reference>
<name>A0A1F7GZ64_9BACT</name>
<evidence type="ECO:0000256" key="2">
    <source>
        <dbReference type="ARBA" id="ARBA00022801"/>
    </source>
</evidence>
<gene>
    <name evidence="4" type="ORF">A3C24_04500</name>
</gene>
<keyword evidence="2" id="KW-0378">Hydrolase</keyword>
<dbReference type="GO" id="GO:0016787">
    <property type="term" value="F:hydrolase activity"/>
    <property type="evidence" value="ECO:0007669"/>
    <property type="project" value="UniProtKB-KW"/>
</dbReference>
<evidence type="ECO:0000313" key="5">
    <source>
        <dbReference type="Proteomes" id="UP000177159"/>
    </source>
</evidence>
<dbReference type="PROSITE" id="PS00893">
    <property type="entry name" value="NUDIX_BOX"/>
    <property type="match status" value="1"/>
</dbReference>
<dbReference type="EMBL" id="MFZM01000008">
    <property type="protein sequence ID" value="OGK24390.1"/>
    <property type="molecule type" value="Genomic_DNA"/>
</dbReference>
<dbReference type="InterPro" id="IPR000086">
    <property type="entry name" value="NUDIX_hydrolase_dom"/>
</dbReference>
<dbReference type="AlphaFoldDB" id="A0A1F7GZ64"/>
<evidence type="ECO:0000256" key="1">
    <source>
        <dbReference type="ARBA" id="ARBA00001946"/>
    </source>
</evidence>
<dbReference type="Pfam" id="PF00293">
    <property type="entry name" value="NUDIX"/>
    <property type="match status" value="1"/>
</dbReference>
<comment type="cofactor">
    <cofactor evidence="1">
        <name>Mg(2+)</name>
        <dbReference type="ChEBI" id="CHEBI:18420"/>
    </cofactor>
</comment>
<dbReference type="InterPro" id="IPR020084">
    <property type="entry name" value="NUDIX_hydrolase_CS"/>
</dbReference>
<organism evidence="4 5">
    <name type="scientific">Candidatus Roizmanbacteria bacterium RIFCSPHIGHO2_02_FULL_37_24</name>
    <dbReference type="NCBI Taxonomy" id="1802037"/>
    <lineage>
        <taxon>Bacteria</taxon>
        <taxon>Candidatus Roizmaniibacteriota</taxon>
    </lineage>
</organism>
<dbReference type="PANTHER" id="PTHR43046">
    <property type="entry name" value="GDP-MANNOSE MANNOSYL HYDROLASE"/>
    <property type="match status" value="1"/>
</dbReference>
<comment type="caution">
    <text evidence="4">The sequence shown here is derived from an EMBL/GenBank/DDBJ whole genome shotgun (WGS) entry which is preliminary data.</text>
</comment>
<feature type="domain" description="Nudix hydrolase" evidence="3">
    <location>
        <begin position="1"/>
        <end position="130"/>
    </location>
</feature>
<protein>
    <recommendedName>
        <fullName evidence="3">Nudix hydrolase domain-containing protein</fullName>
    </recommendedName>
</protein>